<feature type="region of interest" description="Disordered" evidence="1">
    <location>
        <begin position="41"/>
        <end position="151"/>
    </location>
</feature>
<dbReference type="EMBL" id="JAVHJL010000007">
    <property type="protein sequence ID" value="KAK6499902.1"/>
    <property type="molecule type" value="Genomic_DNA"/>
</dbReference>
<comment type="caution">
    <text evidence="2">The sequence shown here is derived from an EMBL/GenBank/DDBJ whole genome shotgun (WGS) entry which is preliminary data.</text>
</comment>
<gene>
    <name evidence="2" type="ORF">TWF481_010258</name>
</gene>
<sequence>MSRKIHELGEALREKSRREIQIQEKYNRLEHESLVSQVQNNRASNHTLGSYRDGLSGTAGFGGPNSTVNHQGDQGRVIGASRSPFFERERLTVPSGRRSIDRGEGSISDGNSESGRRVGTSASRSRIPMNGRSGGEYGGWNSGTPRGSIAL</sequence>
<feature type="compositionally biased region" description="Gly residues" evidence="1">
    <location>
        <begin position="132"/>
        <end position="141"/>
    </location>
</feature>
<dbReference type="Proteomes" id="UP001370758">
    <property type="component" value="Unassembled WGS sequence"/>
</dbReference>
<keyword evidence="3" id="KW-1185">Reference proteome</keyword>
<dbReference type="AlphaFoldDB" id="A0AAV9W699"/>
<evidence type="ECO:0000313" key="3">
    <source>
        <dbReference type="Proteomes" id="UP001370758"/>
    </source>
</evidence>
<organism evidence="2 3">
    <name type="scientific">Arthrobotrys musiformis</name>
    <dbReference type="NCBI Taxonomy" id="47236"/>
    <lineage>
        <taxon>Eukaryota</taxon>
        <taxon>Fungi</taxon>
        <taxon>Dikarya</taxon>
        <taxon>Ascomycota</taxon>
        <taxon>Pezizomycotina</taxon>
        <taxon>Orbiliomycetes</taxon>
        <taxon>Orbiliales</taxon>
        <taxon>Orbiliaceae</taxon>
        <taxon>Arthrobotrys</taxon>
    </lineage>
</organism>
<evidence type="ECO:0000256" key="1">
    <source>
        <dbReference type="SAM" id="MobiDB-lite"/>
    </source>
</evidence>
<name>A0AAV9W699_9PEZI</name>
<reference evidence="2 3" key="1">
    <citation type="submission" date="2023-08" db="EMBL/GenBank/DDBJ databases">
        <authorList>
            <person name="Palmer J.M."/>
        </authorList>
    </citation>
    <scope>NUCLEOTIDE SEQUENCE [LARGE SCALE GENOMIC DNA]</scope>
    <source>
        <strain evidence="2 3">TWF481</strain>
    </source>
</reference>
<protein>
    <submittedName>
        <fullName evidence="2">Uncharacterized protein</fullName>
    </submittedName>
</protein>
<accession>A0AAV9W699</accession>
<evidence type="ECO:0000313" key="2">
    <source>
        <dbReference type="EMBL" id="KAK6499902.1"/>
    </source>
</evidence>
<proteinExistence type="predicted"/>